<accession>A0AAV9J167</accession>
<dbReference type="AlphaFoldDB" id="A0AAV9J167"/>
<comment type="caution">
    <text evidence="2">The sequence shown here is derived from an EMBL/GenBank/DDBJ whole genome shotgun (WGS) entry which is preliminary data.</text>
</comment>
<proteinExistence type="predicted"/>
<evidence type="ECO:0000313" key="3">
    <source>
        <dbReference type="Proteomes" id="UP001301350"/>
    </source>
</evidence>
<sequence length="138" mass="15271">MQPVGFAVTPWSDVRGRPRRIGVSPRTGSQPPRRRRRRRFVGPARRPRCTASYSPVPSDEAIEMEVRKARQLLDESRARVAAVGVTPETLEATTAASAAAEEDQGLNEVKVVLKMQHELGGDFKRIFDSSNSVIGEVF</sequence>
<evidence type="ECO:0000256" key="1">
    <source>
        <dbReference type="SAM" id="MobiDB-lite"/>
    </source>
</evidence>
<protein>
    <submittedName>
        <fullName evidence="2">Uncharacterized protein</fullName>
    </submittedName>
</protein>
<feature type="compositionally biased region" description="Basic residues" evidence="1">
    <location>
        <begin position="32"/>
        <end position="48"/>
    </location>
</feature>
<gene>
    <name evidence="2" type="ORF">CDCA_CDCA17G4358</name>
</gene>
<dbReference type="EMBL" id="JANCYW010000017">
    <property type="protein sequence ID" value="KAK4538333.1"/>
    <property type="molecule type" value="Genomic_DNA"/>
</dbReference>
<keyword evidence="3" id="KW-1185">Reference proteome</keyword>
<evidence type="ECO:0000313" key="2">
    <source>
        <dbReference type="EMBL" id="KAK4538333.1"/>
    </source>
</evidence>
<reference evidence="2 3" key="1">
    <citation type="submission" date="2022-07" db="EMBL/GenBank/DDBJ databases">
        <title>Genome-wide signatures of adaptation to extreme environments.</title>
        <authorList>
            <person name="Cho C.H."/>
            <person name="Yoon H.S."/>
        </authorList>
    </citation>
    <scope>NUCLEOTIDE SEQUENCE [LARGE SCALE GENOMIC DNA]</scope>
    <source>
        <strain evidence="2 3">DBV 063 E5</strain>
    </source>
</reference>
<name>A0AAV9J167_CYACA</name>
<feature type="region of interest" description="Disordered" evidence="1">
    <location>
        <begin position="1"/>
        <end position="55"/>
    </location>
</feature>
<organism evidence="2 3">
    <name type="scientific">Cyanidium caldarium</name>
    <name type="common">Red alga</name>
    <dbReference type="NCBI Taxonomy" id="2771"/>
    <lineage>
        <taxon>Eukaryota</taxon>
        <taxon>Rhodophyta</taxon>
        <taxon>Bangiophyceae</taxon>
        <taxon>Cyanidiales</taxon>
        <taxon>Cyanidiaceae</taxon>
        <taxon>Cyanidium</taxon>
    </lineage>
</organism>
<dbReference type="Proteomes" id="UP001301350">
    <property type="component" value="Unassembled WGS sequence"/>
</dbReference>